<evidence type="ECO:0000256" key="1">
    <source>
        <dbReference type="SAM" id="MobiDB-lite"/>
    </source>
</evidence>
<dbReference type="OrthoDB" id="1899182at2759"/>
<dbReference type="InParanoid" id="A0A1Q3CR87"/>
<dbReference type="FunCoup" id="A0A1Q3CR87">
    <property type="interactions" value="58"/>
</dbReference>
<protein>
    <submittedName>
        <fullName evidence="2">Uncharacterized protein</fullName>
    </submittedName>
</protein>
<dbReference type="AlphaFoldDB" id="A0A1Q3CR87"/>
<feature type="region of interest" description="Disordered" evidence="1">
    <location>
        <begin position="1"/>
        <end position="24"/>
    </location>
</feature>
<evidence type="ECO:0000313" key="2">
    <source>
        <dbReference type="EMBL" id="GAV82662.1"/>
    </source>
</evidence>
<evidence type="ECO:0000313" key="3">
    <source>
        <dbReference type="Proteomes" id="UP000187406"/>
    </source>
</evidence>
<dbReference type="EMBL" id="BDDD01002690">
    <property type="protein sequence ID" value="GAV82662.1"/>
    <property type="molecule type" value="Genomic_DNA"/>
</dbReference>
<name>A0A1Q3CR87_CEPFO</name>
<dbReference type="Gene3D" id="2.120.10.80">
    <property type="entry name" value="Kelch-type beta propeller"/>
    <property type="match status" value="1"/>
</dbReference>
<organism evidence="2 3">
    <name type="scientific">Cephalotus follicularis</name>
    <name type="common">Albany pitcher plant</name>
    <dbReference type="NCBI Taxonomy" id="3775"/>
    <lineage>
        <taxon>Eukaryota</taxon>
        <taxon>Viridiplantae</taxon>
        <taxon>Streptophyta</taxon>
        <taxon>Embryophyta</taxon>
        <taxon>Tracheophyta</taxon>
        <taxon>Spermatophyta</taxon>
        <taxon>Magnoliopsida</taxon>
        <taxon>eudicotyledons</taxon>
        <taxon>Gunneridae</taxon>
        <taxon>Pentapetalae</taxon>
        <taxon>rosids</taxon>
        <taxon>fabids</taxon>
        <taxon>Oxalidales</taxon>
        <taxon>Cephalotaceae</taxon>
        <taxon>Cephalotus</taxon>
    </lineage>
</organism>
<dbReference type="SUPFAM" id="SSF117281">
    <property type="entry name" value="Kelch motif"/>
    <property type="match status" value="1"/>
</dbReference>
<comment type="caution">
    <text evidence="2">The sequence shown here is derived from an EMBL/GenBank/DDBJ whole genome shotgun (WGS) entry which is preliminary data.</text>
</comment>
<sequence>MAKPTLTTDSPIKRQKPTHHHHQPLIPGLPDDIAQLCLSHVHPSILYSVCHAWRRLIYSPCFPPFLSLYAIFTSSIDQNDCNSYSNPIQFLTLDSFSSRWDSIPPPPSLNLLLRHPAFISRNLPVQSVSIGGQLILVAATGHDFYPALPRPLVFNPLSQKAWTFGPPLATPRRWCAAGASRGALYVASGIGSHFSMDVATSVEKWDLMNKKKKWEKMKLLKNGKYCRDAVDAVGWRGKLCMVNVKGDAAKEGVVYDVERNTWEEMAEGMVAGWRGPVAAMDEQVMYVVAESKGALRRYDAERDCWEEIMESERLIGAQQIAAAGGRVCCVCGGDGGGLVVVDVVAKPPRLLLLDTPPGLEPVALHILPRMCHPDF</sequence>
<feature type="compositionally biased region" description="Polar residues" evidence="1">
    <location>
        <begin position="1"/>
        <end position="10"/>
    </location>
</feature>
<accession>A0A1Q3CR87</accession>
<proteinExistence type="predicted"/>
<keyword evidence="3" id="KW-1185">Reference proteome</keyword>
<dbReference type="SUPFAM" id="SSF81383">
    <property type="entry name" value="F-box domain"/>
    <property type="match status" value="1"/>
</dbReference>
<dbReference type="InterPro" id="IPR015915">
    <property type="entry name" value="Kelch-typ_b-propeller"/>
</dbReference>
<dbReference type="Proteomes" id="UP000187406">
    <property type="component" value="Unassembled WGS sequence"/>
</dbReference>
<dbReference type="PANTHER" id="PTHR47590:SF1">
    <property type="entry name" value="F-BOX_KELCH-REPEAT PROTEIN SKIP25"/>
    <property type="match status" value="1"/>
</dbReference>
<dbReference type="PANTHER" id="PTHR47590">
    <property type="entry name" value="F-BOX/KELCH-REPEAT PROTEIN SKIP25"/>
    <property type="match status" value="1"/>
</dbReference>
<dbReference type="InterPro" id="IPR036047">
    <property type="entry name" value="F-box-like_dom_sf"/>
</dbReference>
<dbReference type="STRING" id="3775.A0A1Q3CR87"/>
<feature type="compositionally biased region" description="Basic residues" evidence="1">
    <location>
        <begin position="13"/>
        <end position="23"/>
    </location>
</feature>
<reference evidence="3" key="1">
    <citation type="submission" date="2016-04" db="EMBL/GenBank/DDBJ databases">
        <title>Cephalotus genome sequencing.</title>
        <authorList>
            <person name="Fukushima K."/>
            <person name="Hasebe M."/>
            <person name="Fang X."/>
        </authorList>
    </citation>
    <scope>NUCLEOTIDE SEQUENCE [LARGE SCALE GENOMIC DNA]</scope>
    <source>
        <strain evidence="3">cv. St1</strain>
    </source>
</reference>
<gene>
    <name evidence="2" type="ORF">CFOL_v3_26113</name>
</gene>